<gene>
    <name evidence="3" type="ORF">ACFSNB_02650</name>
</gene>
<keyword evidence="2" id="KW-0812">Transmembrane</keyword>
<proteinExistence type="predicted"/>
<evidence type="ECO:0000313" key="3">
    <source>
        <dbReference type="EMBL" id="MFD2232699.1"/>
    </source>
</evidence>
<feature type="region of interest" description="Disordered" evidence="1">
    <location>
        <begin position="98"/>
        <end position="129"/>
    </location>
</feature>
<accession>A0ABW5C5R6</accession>
<evidence type="ECO:0000256" key="1">
    <source>
        <dbReference type="SAM" id="MobiDB-lite"/>
    </source>
</evidence>
<organism evidence="3 4">
    <name type="scientific">Phaeospirillum tilakii</name>
    <dbReference type="NCBI Taxonomy" id="741673"/>
    <lineage>
        <taxon>Bacteria</taxon>
        <taxon>Pseudomonadati</taxon>
        <taxon>Pseudomonadota</taxon>
        <taxon>Alphaproteobacteria</taxon>
        <taxon>Rhodospirillales</taxon>
        <taxon>Rhodospirillaceae</taxon>
        <taxon>Phaeospirillum</taxon>
    </lineage>
</organism>
<keyword evidence="2" id="KW-1133">Transmembrane helix</keyword>
<dbReference type="Proteomes" id="UP001597296">
    <property type="component" value="Unassembled WGS sequence"/>
</dbReference>
<evidence type="ECO:0000256" key="2">
    <source>
        <dbReference type="SAM" id="Phobius"/>
    </source>
</evidence>
<feature type="transmembrane region" description="Helical" evidence="2">
    <location>
        <begin position="75"/>
        <end position="96"/>
    </location>
</feature>
<keyword evidence="2" id="KW-0472">Membrane</keyword>
<dbReference type="EMBL" id="JBHUIY010000003">
    <property type="protein sequence ID" value="MFD2232699.1"/>
    <property type="molecule type" value="Genomic_DNA"/>
</dbReference>
<name>A0ABW5C5R6_9PROT</name>
<dbReference type="RefSeq" id="WP_377314246.1">
    <property type="nucleotide sequence ID" value="NZ_JBHUIY010000003.1"/>
</dbReference>
<reference evidence="4" key="1">
    <citation type="journal article" date="2019" name="Int. J. Syst. Evol. Microbiol.">
        <title>The Global Catalogue of Microorganisms (GCM) 10K type strain sequencing project: providing services to taxonomists for standard genome sequencing and annotation.</title>
        <authorList>
            <consortium name="The Broad Institute Genomics Platform"/>
            <consortium name="The Broad Institute Genome Sequencing Center for Infectious Disease"/>
            <person name="Wu L."/>
            <person name="Ma J."/>
        </authorList>
    </citation>
    <scope>NUCLEOTIDE SEQUENCE [LARGE SCALE GENOMIC DNA]</scope>
    <source>
        <strain evidence="4">KCTC 15012</strain>
    </source>
</reference>
<protein>
    <submittedName>
        <fullName evidence="3">Uncharacterized protein</fullName>
    </submittedName>
</protein>
<sequence>MSQGKVGKSVATALCLLWIGWGVWSQFLLPADELENHSSLSVRDRLSDCTGTFQQRYDCKNAIVIATDRGNFFNVIGRILIIVLPPLLVAGAWRLVTRPRDDGEGGGNEEWSDPYGTPRRRYHRRTGRH</sequence>
<evidence type="ECO:0000313" key="4">
    <source>
        <dbReference type="Proteomes" id="UP001597296"/>
    </source>
</evidence>
<comment type="caution">
    <text evidence="3">The sequence shown here is derived from an EMBL/GenBank/DDBJ whole genome shotgun (WGS) entry which is preliminary data.</text>
</comment>
<keyword evidence="4" id="KW-1185">Reference proteome</keyword>
<feature type="compositionally biased region" description="Basic residues" evidence="1">
    <location>
        <begin position="118"/>
        <end position="129"/>
    </location>
</feature>